<comment type="caution">
    <text evidence="2">The sequence shown here is derived from an EMBL/GenBank/DDBJ whole genome shotgun (WGS) entry which is preliminary data.</text>
</comment>
<evidence type="ECO:0008006" key="4">
    <source>
        <dbReference type="Google" id="ProtNLM"/>
    </source>
</evidence>
<keyword evidence="1" id="KW-0472">Membrane</keyword>
<feature type="transmembrane region" description="Helical" evidence="1">
    <location>
        <begin position="20"/>
        <end position="42"/>
    </location>
</feature>
<keyword evidence="1" id="KW-1133">Transmembrane helix</keyword>
<organism evidence="2 3">
    <name type="scientific">Salinivibrio costicola subsp. alcaliphilus</name>
    <dbReference type="NCBI Taxonomy" id="272773"/>
    <lineage>
        <taxon>Bacteria</taxon>
        <taxon>Pseudomonadati</taxon>
        <taxon>Pseudomonadota</taxon>
        <taxon>Gammaproteobacteria</taxon>
        <taxon>Vibrionales</taxon>
        <taxon>Vibrionaceae</taxon>
        <taxon>Salinivibrio</taxon>
    </lineage>
</organism>
<proteinExistence type="predicted"/>
<dbReference type="Proteomes" id="UP000189431">
    <property type="component" value="Unassembled WGS sequence"/>
</dbReference>
<dbReference type="Pfam" id="PF11911">
    <property type="entry name" value="DUF3429"/>
    <property type="match status" value="1"/>
</dbReference>
<dbReference type="EMBL" id="MUFR01000045">
    <property type="protein sequence ID" value="OOF32987.1"/>
    <property type="molecule type" value="Genomic_DNA"/>
</dbReference>
<keyword evidence="3" id="KW-1185">Reference proteome</keyword>
<feature type="transmembrane region" description="Helical" evidence="1">
    <location>
        <begin position="75"/>
        <end position="94"/>
    </location>
</feature>
<sequence length="157" mass="17030">MPQPDVRASSADRTMLNLGYLGLLPFAGALGVGWTGLTVFGLAGEQLFITYSAVILSFLSGVLWGNGLDNTPPALSRYALVLSNVFALLAWGALVKGATPLSLTVSVLTAGYFLVWLTERWIRYRQQKNDQPAGYQTMRDRLTLSVMALHALLLLAN</sequence>
<protein>
    <recommendedName>
        <fullName evidence="4">DUF3429 domain-containing protein</fullName>
    </recommendedName>
</protein>
<feature type="transmembrane region" description="Helical" evidence="1">
    <location>
        <begin position="100"/>
        <end position="117"/>
    </location>
</feature>
<dbReference type="RefSeq" id="WP_236719567.1">
    <property type="nucleotide sequence ID" value="NZ_MUFR01000045.1"/>
</dbReference>
<keyword evidence="1" id="KW-0812">Transmembrane</keyword>
<name>A0ABX3KMN8_SALCS</name>
<reference evidence="3" key="1">
    <citation type="submission" date="2017-01" db="EMBL/GenBank/DDBJ databases">
        <title>Draft genome of the species Salinivibrio costicola subsp. alcaliphilus.</title>
        <authorList>
            <person name="Lopez-Hermoso C."/>
            <person name="De La Haba R."/>
            <person name="Sanchez-Porro C."/>
            <person name="Ventosa A."/>
        </authorList>
    </citation>
    <scope>NUCLEOTIDE SEQUENCE [LARGE SCALE GENOMIC DNA]</scope>
    <source>
        <strain evidence="3">CBH448</strain>
    </source>
</reference>
<evidence type="ECO:0000313" key="2">
    <source>
        <dbReference type="EMBL" id="OOF32987.1"/>
    </source>
</evidence>
<evidence type="ECO:0000313" key="3">
    <source>
        <dbReference type="Proteomes" id="UP000189431"/>
    </source>
</evidence>
<dbReference type="InterPro" id="IPR021836">
    <property type="entry name" value="DUF3429"/>
</dbReference>
<feature type="transmembrane region" description="Helical" evidence="1">
    <location>
        <begin position="48"/>
        <end position="68"/>
    </location>
</feature>
<gene>
    <name evidence="2" type="ORF">BZJ21_13250</name>
</gene>
<accession>A0ABX3KMN8</accession>
<evidence type="ECO:0000256" key="1">
    <source>
        <dbReference type="SAM" id="Phobius"/>
    </source>
</evidence>